<name>A0A848H4Z7_9BURK</name>
<organism evidence="1 2">
    <name type="scientific">Ramlibacter agri</name>
    <dbReference type="NCBI Taxonomy" id="2728837"/>
    <lineage>
        <taxon>Bacteria</taxon>
        <taxon>Pseudomonadati</taxon>
        <taxon>Pseudomonadota</taxon>
        <taxon>Betaproteobacteria</taxon>
        <taxon>Burkholderiales</taxon>
        <taxon>Comamonadaceae</taxon>
        <taxon>Ramlibacter</taxon>
    </lineage>
</organism>
<keyword evidence="2" id="KW-1185">Reference proteome</keyword>
<dbReference type="RefSeq" id="WP_169418719.1">
    <property type="nucleotide sequence ID" value="NZ_JABBFX010000001.1"/>
</dbReference>
<gene>
    <name evidence="1" type="ORF">HHL11_12615</name>
</gene>
<proteinExistence type="predicted"/>
<accession>A0A848H4Z7</accession>
<comment type="caution">
    <text evidence="1">The sequence shown here is derived from an EMBL/GenBank/DDBJ whole genome shotgun (WGS) entry which is preliminary data.</text>
</comment>
<dbReference type="Proteomes" id="UP000541185">
    <property type="component" value="Unassembled WGS sequence"/>
</dbReference>
<evidence type="ECO:0000313" key="1">
    <source>
        <dbReference type="EMBL" id="NML44601.1"/>
    </source>
</evidence>
<evidence type="ECO:0000313" key="2">
    <source>
        <dbReference type="Proteomes" id="UP000541185"/>
    </source>
</evidence>
<sequence length="106" mass="10991">MNTQAQVQRLQAGESLPQSRFGAGPAILAEGELLVQAPAEWLAGTVVIPSPVRIVAPAVLGDLPPNASVMAVGTAKVVVPQPAPLFPIAKWFRSANFLARSANSPV</sequence>
<reference evidence="1 2" key="1">
    <citation type="submission" date="2020-04" db="EMBL/GenBank/DDBJ databases">
        <title>Ramlibacter sp. G-1-2-2 isolated from soil.</title>
        <authorList>
            <person name="Dahal R.H."/>
        </authorList>
    </citation>
    <scope>NUCLEOTIDE SEQUENCE [LARGE SCALE GENOMIC DNA]</scope>
    <source>
        <strain evidence="1 2">G-1-2-2</strain>
    </source>
</reference>
<dbReference type="AlphaFoldDB" id="A0A848H4Z7"/>
<protein>
    <submittedName>
        <fullName evidence="1">Uncharacterized protein</fullName>
    </submittedName>
</protein>
<dbReference type="EMBL" id="JABBFX010000001">
    <property type="protein sequence ID" value="NML44601.1"/>
    <property type="molecule type" value="Genomic_DNA"/>
</dbReference>